<dbReference type="PRINTS" id="PR01577">
    <property type="entry name" value="KCNABCHANNEL"/>
</dbReference>
<gene>
    <name evidence="5" type="ORF">OI18_07565</name>
</gene>
<keyword evidence="2" id="KW-0521">NADP</keyword>
<dbReference type="STRING" id="1349421.OI18_07565"/>
<dbReference type="InterPro" id="IPR023210">
    <property type="entry name" value="NADP_OxRdtase_dom"/>
</dbReference>
<dbReference type="Gene3D" id="3.20.20.100">
    <property type="entry name" value="NADP-dependent oxidoreductase domain"/>
    <property type="match status" value="1"/>
</dbReference>
<feature type="domain" description="NADP-dependent oxidoreductase" evidence="4">
    <location>
        <begin position="16"/>
        <end position="320"/>
    </location>
</feature>
<dbReference type="PANTHER" id="PTHR43150">
    <property type="entry name" value="HYPERKINETIC, ISOFORM M"/>
    <property type="match status" value="1"/>
</dbReference>
<dbReference type="EMBL" id="JSVC01000008">
    <property type="protein sequence ID" value="KIC95161.1"/>
    <property type="molecule type" value="Genomic_DNA"/>
</dbReference>
<evidence type="ECO:0000259" key="4">
    <source>
        <dbReference type="Pfam" id="PF00248"/>
    </source>
</evidence>
<dbReference type="InterPro" id="IPR005399">
    <property type="entry name" value="K_chnl_volt-dep_bsu_KCNAB-rel"/>
</dbReference>
<dbReference type="OrthoDB" id="9804790at2"/>
<name>A0A0C1L6M3_9BACT</name>
<dbReference type="GO" id="GO:0016491">
    <property type="term" value="F:oxidoreductase activity"/>
    <property type="evidence" value="ECO:0007669"/>
    <property type="project" value="UniProtKB-KW"/>
</dbReference>
<dbReference type="Pfam" id="PF00248">
    <property type="entry name" value="Aldo_ket_red"/>
    <property type="match status" value="1"/>
</dbReference>
<dbReference type="Proteomes" id="UP000031408">
    <property type="component" value="Unassembled WGS sequence"/>
</dbReference>
<accession>A0A0C1L6M3</accession>
<organism evidence="5 6">
    <name type="scientific">Flavihumibacter solisilvae</name>
    <dbReference type="NCBI Taxonomy" id="1349421"/>
    <lineage>
        <taxon>Bacteria</taxon>
        <taxon>Pseudomonadati</taxon>
        <taxon>Bacteroidota</taxon>
        <taxon>Chitinophagia</taxon>
        <taxon>Chitinophagales</taxon>
        <taxon>Chitinophagaceae</taxon>
        <taxon>Flavihumibacter</taxon>
    </lineage>
</organism>
<dbReference type="PANTHER" id="PTHR43150:SF2">
    <property type="entry name" value="HYPERKINETIC, ISOFORM M"/>
    <property type="match status" value="1"/>
</dbReference>
<comment type="similarity">
    <text evidence="1">Belongs to the shaker potassium channel beta subunit family.</text>
</comment>
<keyword evidence="3" id="KW-0560">Oxidoreductase</keyword>
<sequence>MEYRRMGRTGLQLSVLSFGSWVSFHKQIDDSIADELMGIAYDRGVNFFDNAEVYALGESEKMMGRVLKMKNWERSSYSVSSKVFFGWRGKNNKPNQTGLSRKHIFEACHEALGRLQVDYLDLFFCHRPDPSVPIEEVVWTMHNLIQQGKILYWGTSMWSGAEIMEAHRVAQQYHLIGPVMEQPQYNMFERYKMEMDYQPVFQNVGLGTTIWSPLAAGFLTGKYLSGFPEGSRLGMQGFEWLKDRWIQEEKTNKLRMLDTLAKELNVPLAPLAIAWTIANPNVTTAILGATRREQLEENFRALEVLPVLTPEVMTRIDEILQNKPTLNLM</sequence>
<evidence type="ECO:0000256" key="2">
    <source>
        <dbReference type="ARBA" id="ARBA00022857"/>
    </source>
</evidence>
<evidence type="ECO:0000256" key="3">
    <source>
        <dbReference type="ARBA" id="ARBA00023002"/>
    </source>
</evidence>
<evidence type="ECO:0000313" key="5">
    <source>
        <dbReference type="EMBL" id="KIC95161.1"/>
    </source>
</evidence>
<dbReference type="AlphaFoldDB" id="A0A0C1L6M3"/>
<protein>
    <submittedName>
        <fullName evidence="5">Alcohol dehydrogenase</fullName>
    </submittedName>
</protein>
<dbReference type="SUPFAM" id="SSF51430">
    <property type="entry name" value="NAD(P)-linked oxidoreductase"/>
    <property type="match status" value="1"/>
</dbReference>
<keyword evidence="6" id="KW-1185">Reference proteome</keyword>
<dbReference type="InterPro" id="IPR036812">
    <property type="entry name" value="NAD(P)_OxRdtase_dom_sf"/>
</dbReference>
<proteinExistence type="inferred from homology"/>
<comment type="caution">
    <text evidence="5">The sequence shown here is derived from an EMBL/GenBank/DDBJ whole genome shotgun (WGS) entry which is preliminary data.</text>
</comment>
<reference evidence="5 6" key="1">
    <citation type="submission" date="2014-11" db="EMBL/GenBank/DDBJ databases">
        <title>Genome sequence of Flavihumibacter solisilvae 3-3.</title>
        <authorList>
            <person name="Zhou G."/>
            <person name="Li M."/>
            <person name="Wang G."/>
        </authorList>
    </citation>
    <scope>NUCLEOTIDE SEQUENCE [LARGE SCALE GENOMIC DNA]</scope>
    <source>
        <strain evidence="5 6">3-3</strain>
    </source>
</reference>
<dbReference type="RefSeq" id="WP_039138614.1">
    <property type="nucleotide sequence ID" value="NZ_JSVC01000008.1"/>
</dbReference>
<evidence type="ECO:0000256" key="1">
    <source>
        <dbReference type="ARBA" id="ARBA00006515"/>
    </source>
</evidence>
<evidence type="ECO:0000313" key="6">
    <source>
        <dbReference type="Proteomes" id="UP000031408"/>
    </source>
</evidence>